<accession>A0A5J4J009</accession>
<dbReference type="InterPro" id="IPR001296">
    <property type="entry name" value="Glyco_trans_1"/>
</dbReference>
<evidence type="ECO:0000259" key="3">
    <source>
        <dbReference type="Pfam" id="PF13439"/>
    </source>
</evidence>
<sequence>MKKVLIICYYWPPAGGPGVQRWLKFVTYLNKFGIEPTVYIPENPNYPIIDEDLVNEVPKDITVLKFPIKEPYSAAKFISKKKTKTISKGIIDAKNKSIINSLLLFVRGNFFIPDARVAWVKPSVTYLENYLKDNPQDAIITTGPPHSLHLIGQKLQKTIGVKWIADFRDPWTTIHYHKSLQLLKISANKHKRLEREVLNSADHIIVTSPTTKREFKQITTKPISVITNGFEPDNIKQQILSSKFTLAHIGSLLTERNPINLWRVLAEMCQEDKCFATDLQLIFAGAISEEVVNSIKEYGLSTRAVYKGYVSHTEAKIFQRTSQVLLLLEIDSPETKAIIPGKLFEYLQANRPIVALGPKGSDINNILKTTNTGVFISSNEEENIKAIITKHYKAYKADNLVLNNTNISAYTRETLTENLAKLINDVTLK</sequence>
<dbReference type="Pfam" id="PF00534">
    <property type="entry name" value="Glycos_transf_1"/>
    <property type="match status" value="1"/>
</dbReference>
<protein>
    <submittedName>
        <fullName evidence="4">Glycosyl transferase family 1</fullName>
    </submittedName>
</protein>
<proteinExistence type="predicted"/>
<dbReference type="InterPro" id="IPR028098">
    <property type="entry name" value="Glyco_trans_4-like_N"/>
</dbReference>
<gene>
    <name evidence="4" type="ORF">ULMA_13460</name>
</gene>
<dbReference type="Proteomes" id="UP000326509">
    <property type="component" value="Unassembled WGS sequence"/>
</dbReference>
<dbReference type="EMBL" id="BKCG01000002">
    <property type="protein sequence ID" value="GER59238.1"/>
    <property type="molecule type" value="Genomic_DNA"/>
</dbReference>
<dbReference type="AlphaFoldDB" id="A0A5J4J009"/>
<evidence type="ECO:0000313" key="5">
    <source>
        <dbReference type="Proteomes" id="UP000326509"/>
    </source>
</evidence>
<dbReference type="Pfam" id="PF13439">
    <property type="entry name" value="Glyco_transf_4"/>
    <property type="match status" value="1"/>
</dbReference>
<evidence type="ECO:0000313" key="4">
    <source>
        <dbReference type="EMBL" id="GER59238.1"/>
    </source>
</evidence>
<dbReference type="RefSeq" id="WP_151673331.1">
    <property type="nucleotide sequence ID" value="NZ_BKCG01000002.1"/>
</dbReference>
<keyword evidence="1 4" id="KW-0808">Transferase</keyword>
<feature type="domain" description="Glycosyl transferase family 1" evidence="2">
    <location>
        <begin position="237"/>
        <end position="394"/>
    </location>
</feature>
<comment type="caution">
    <text evidence="4">The sequence shown here is derived from an EMBL/GenBank/DDBJ whole genome shotgun (WGS) entry which is preliminary data.</text>
</comment>
<reference evidence="4 5" key="1">
    <citation type="submission" date="2019-08" db="EMBL/GenBank/DDBJ databases">
        <title>Draft genome sequence of Ulvibacter marinus type strain NBRC 109484.</title>
        <authorList>
            <person name="Kawano K."/>
            <person name="Ushijima N."/>
            <person name="Kihara M."/>
            <person name="Itoh H."/>
        </authorList>
    </citation>
    <scope>NUCLEOTIDE SEQUENCE [LARGE SCALE GENOMIC DNA]</scope>
    <source>
        <strain evidence="4 5">NBRC 109484</strain>
    </source>
</reference>
<dbReference type="PANTHER" id="PTHR46401">
    <property type="entry name" value="GLYCOSYLTRANSFERASE WBBK-RELATED"/>
    <property type="match status" value="1"/>
</dbReference>
<keyword evidence="5" id="KW-1185">Reference proteome</keyword>
<dbReference type="CDD" id="cd03794">
    <property type="entry name" value="GT4_WbuB-like"/>
    <property type="match status" value="1"/>
</dbReference>
<dbReference type="Gene3D" id="3.40.50.2000">
    <property type="entry name" value="Glycogen Phosphorylase B"/>
    <property type="match status" value="2"/>
</dbReference>
<dbReference type="OrthoDB" id="9794575at2"/>
<dbReference type="GO" id="GO:0009103">
    <property type="term" value="P:lipopolysaccharide biosynthetic process"/>
    <property type="evidence" value="ECO:0007669"/>
    <property type="project" value="TreeGrafter"/>
</dbReference>
<organism evidence="4 5">
    <name type="scientific">Patiriisocius marinus</name>
    <dbReference type="NCBI Taxonomy" id="1397112"/>
    <lineage>
        <taxon>Bacteria</taxon>
        <taxon>Pseudomonadati</taxon>
        <taxon>Bacteroidota</taxon>
        <taxon>Flavobacteriia</taxon>
        <taxon>Flavobacteriales</taxon>
        <taxon>Flavobacteriaceae</taxon>
        <taxon>Patiriisocius</taxon>
    </lineage>
</organism>
<dbReference type="SUPFAM" id="SSF53756">
    <property type="entry name" value="UDP-Glycosyltransferase/glycogen phosphorylase"/>
    <property type="match status" value="1"/>
</dbReference>
<feature type="domain" description="Glycosyltransferase subfamily 4-like N-terminal" evidence="3">
    <location>
        <begin position="108"/>
        <end position="233"/>
    </location>
</feature>
<dbReference type="PANTHER" id="PTHR46401:SF2">
    <property type="entry name" value="GLYCOSYLTRANSFERASE WBBK-RELATED"/>
    <property type="match status" value="1"/>
</dbReference>
<evidence type="ECO:0000256" key="1">
    <source>
        <dbReference type="ARBA" id="ARBA00022679"/>
    </source>
</evidence>
<evidence type="ECO:0000259" key="2">
    <source>
        <dbReference type="Pfam" id="PF00534"/>
    </source>
</evidence>
<name>A0A5J4J009_9FLAO</name>
<dbReference type="GO" id="GO:0016757">
    <property type="term" value="F:glycosyltransferase activity"/>
    <property type="evidence" value="ECO:0007669"/>
    <property type="project" value="InterPro"/>
</dbReference>